<comment type="similarity">
    <text evidence="1">Belongs to the LysR transcriptional regulatory family.</text>
</comment>
<dbReference type="Proteomes" id="UP000545493">
    <property type="component" value="Unassembled WGS sequence"/>
</dbReference>
<keyword evidence="3 6" id="KW-0238">DNA-binding</keyword>
<dbReference type="PANTHER" id="PTHR30346">
    <property type="entry name" value="TRANSCRIPTIONAL DUAL REGULATOR HCAR-RELATED"/>
    <property type="match status" value="1"/>
</dbReference>
<evidence type="ECO:0000256" key="3">
    <source>
        <dbReference type="ARBA" id="ARBA00023125"/>
    </source>
</evidence>
<keyword evidence="4" id="KW-0804">Transcription</keyword>
<name>A0A7X5UQA6_9PSEU</name>
<dbReference type="GO" id="GO:0003677">
    <property type="term" value="F:DNA binding"/>
    <property type="evidence" value="ECO:0007669"/>
    <property type="project" value="UniProtKB-KW"/>
</dbReference>
<evidence type="ECO:0000259" key="5">
    <source>
        <dbReference type="PROSITE" id="PS50931"/>
    </source>
</evidence>
<keyword evidence="2" id="KW-0805">Transcription regulation</keyword>
<sequence>MDLSVHRLRMLRELHRRGTVTAAAAALHYTASAVSQQLAQLERDVGAKLFERLGRRVQLTELGLLLTAHAEEILGAVERATLALEEAQESVSVRLTAGVWASVASGLLPTALNSLAAEHPGIEVRTRELAPEETADAVRDGSLDFSFVLDYTDVPTPWDNGLERAAVAVERLYAAVPAATVPTSAVTLLELADQPWILASPRSHFGRAVRVACQRSGFEPTINHEVEEQSTAMAMVSAGLGITLVSDLGLTLRPPGVDIVTLTTPVMRTVSVAYRRTAARRPALQLVIHAVRAAAAELGLGASETVPG</sequence>
<organism evidence="6 7">
    <name type="scientific">Saccharomonospora amisosensis</name>
    <dbReference type="NCBI Taxonomy" id="1128677"/>
    <lineage>
        <taxon>Bacteria</taxon>
        <taxon>Bacillati</taxon>
        <taxon>Actinomycetota</taxon>
        <taxon>Actinomycetes</taxon>
        <taxon>Pseudonocardiales</taxon>
        <taxon>Pseudonocardiaceae</taxon>
        <taxon>Saccharomonospora</taxon>
    </lineage>
</organism>
<accession>A0A7X5UQA6</accession>
<dbReference type="InterPro" id="IPR036388">
    <property type="entry name" value="WH-like_DNA-bd_sf"/>
</dbReference>
<proteinExistence type="inferred from homology"/>
<dbReference type="InterPro" id="IPR000847">
    <property type="entry name" value="LysR_HTH_N"/>
</dbReference>
<evidence type="ECO:0000256" key="4">
    <source>
        <dbReference type="ARBA" id="ARBA00023163"/>
    </source>
</evidence>
<dbReference type="CDD" id="cd08423">
    <property type="entry name" value="PBP2_LTTR_like_6"/>
    <property type="match status" value="1"/>
</dbReference>
<evidence type="ECO:0000313" key="6">
    <source>
        <dbReference type="EMBL" id="NIJ12242.1"/>
    </source>
</evidence>
<gene>
    <name evidence="6" type="ORF">FHU38_002586</name>
</gene>
<dbReference type="PROSITE" id="PS50931">
    <property type="entry name" value="HTH_LYSR"/>
    <property type="match status" value="1"/>
</dbReference>
<evidence type="ECO:0000256" key="2">
    <source>
        <dbReference type="ARBA" id="ARBA00023015"/>
    </source>
</evidence>
<protein>
    <submittedName>
        <fullName evidence="6">DNA-binding transcriptional LysR family regulator</fullName>
    </submittedName>
</protein>
<dbReference type="InterPro" id="IPR036390">
    <property type="entry name" value="WH_DNA-bd_sf"/>
</dbReference>
<keyword evidence="7" id="KW-1185">Reference proteome</keyword>
<dbReference type="AlphaFoldDB" id="A0A7X5UQA6"/>
<feature type="domain" description="HTH lysR-type" evidence="5">
    <location>
        <begin position="1"/>
        <end position="60"/>
    </location>
</feature>
<dbReference type="RefSeq" id="WP_009154411.1">
    <property type="nucleotide sequence ID" value="NZ_JAAOYM010000001.1"/>
</dbReference>
<dbReference type="Pfam" id="PF00126">
    <property type="entry name" value="HTH_1"/>
    <property type="match status" value="1"/>
</dbReference>
<evidence type="ECO:0000313" key="7">
    <source>
        <dbReference type="Proteomes" id="UP000545493"/>
    </source>
</evidence>
<evidence type="ECO:0000256" key="1">
    <source>
        <dbReference type="ARBA" id="ARBA00009437"/>
    </source>
</evidence>
<dbReference type="GO" id="GO:0032993">
    <property type="term" value="C:protein-DNA complex"/>
    <property type="evidence" value="ECO:0007669"/>
    <property type="project" value="TreeGrafter"/>
</dbReference>
<dbReference type="PANTHER" id="PTHR30346:SF29">
    <property type="entry name" value="LYSR SUBSTRATE-BINDING"/>
    <property type="match status" value="1"/>
</dbReference>
<comment type="caution">
    <text evidence="6">The sequence shown here is derived from an EMBL/GenBank/DDBJ whole genome shotgun (WGS) entry which is preliminary data.</text>
</comment>
<dbReference type="SUPFAM" id="SSF53850">
    <property type="entry name" value="Periplasmic binding protein-like II"/>
    <property type="match status" value="1"/>
</dbReference>
<dbReference type="Gene3D" id="1.10.10.10">
    <property type="entry name" value="Winged helix-like DNA-binding domain superfamily/Winged helix DNA-binding domain"/>
    <property type="match status" value="1"/>
</dbReference>
<dbReference type="SUPFAM" id="SSF46785">
    <property type="entry name" value="Winged helix' DNA-binding domain"/>
    <property type="match status" value="1"/>
</dbReference>
<dbReference type="GO" id="GO:0003700">
    <property type="term" value="F:DNA-binding transcription factor activity"/>
    <property type="evidence" value="ECO:0007669"/>
    <property type="project" value="InterPro"/>
</dbReference>
<dbReference type="InterPro" id="IPR005119">
    <property type="entry name" value="LysR_subst-bd"/>
</dbReference>
<reference evidence="6 7" key="1">
    <citation type="submission" date="2020-03" db="EMBL/GenBank/DDBJ databases">
        <title>Sequencing the genomes of 1000 actinobacteria strains.</title>
        <authorList>
            <person name="Klenk H.-P."/>
        </authorList>
    </citation>
    <scope>NUCLEOTIDE SEQUENCE [LARGE SCALE GENOMIC DNA]</scope>
    <source>
        <strain evidence="6 7">DSM 45685</strain>
    </source>
</reference>
<dbReference type="Gene3D" id="3.40.190.290">
    <property type="match status" value="1"/>
</dbReference>
<dbReference type="Pfam" id="PF03466">
    <property type="entry name" value="LysR_substrate"/>
    <property type="match status" value="1"/>
</dbReference>
<dbReference type="EMBL" id="JAAOYM010000001">
    <property type="protein sequence ID" value="NIJ12242.1"/>
    <property type="molecule type" value="Genomic_DNA"/>
</dbReference>
<dbReference type="PRINTS" id="PR00039">
    <property type="entry name" value="HTHLYSR"/>
</dbReference>